<gene>
    <name evidence="1" type="ORF">UFOVP54_72</name>
</gene>
<reference evidence="1" key="1">
    <citation type="submission" date="2020-04" db="EMBL/GenBank/DDBJ databases">
        <authorList>
            <person name="Chiriac C."/>
            <person name="Salcher M."/>
            <person name="Ghai R."/>
            <person name="Kavagutti S V."/>
        </authorList>
    </citation>
    <scope>NUCLEOTIDE SEQUENCE</scope>
</reference>
<protein>
    <submittedName>
        <fullName evidence="1">Uncharacterized protein</fullName>
    </submittedName>
</protein>
<name>A0A6J5KV03_9CAUD</name>
<dbReference type="EMBL" id="LR796188">
    <property type="protein sequence ID" value="CAB4125162.1"/>
    <property type="molecule type" value="Genomic_DNA"/>
</dbReference>
<organism evidence="1">
    <name type="scientific">uncultured Caudovirales phage</name>
    <dbReference type="NCBI Taxonomy" id="2100421"/>
    <lineage>
        <taxon>Viruses</taxon>
        <taxon>Duplodnaviria</taxon>
        <taxon>Heunggongvirae</taxon>
        <taxon>Uroviricota</taxon>
        <taxon>Caudoviricetes</taxon>
        <taxon>Peduoviridae</taxon>
        <taxon>Maltschvirus</taxon>
        <taxon>Maltschvirus maltsch</taxon>
    </lineage>
</organism>
<proteinExistence type="predicted"/>
<evidence type="ECO:0000313" key="1">
    <source>
        <dbReference type="EMBL" id="CAB4125162.1"/>
    </source>
</evidence>
<sequence>MGAYKKLNKQDAYITTYVAHKPWSVGSDGYTTYGITVNSVATTGNGNYLNSIKQLYYPSKSLDGSGNTISHSFDYYEQTTLFNSNYRNLPTEGYSPNILSIPRALYGISMQPGTVALEWSGRIDFIRQTGTFVDDGEGGIYLSGSSPKSYIGDIIYPHGVVVITGGQYTTVGINNVAFNSSQPIYTYNYHCKIRESEYNYTYNPSALSGSLKTIYNNSGNVYSTSGSVSDGVLKDNVTGSSFQPYITTVGLYNDANELIAVGKMGQPVPKPANTEMTIIVKIDI</sequence>
<accession>A0A6J5KV03</accession>